<dbReference type="Proteomes" id="UP001590950">
    <property type="component" value="Unassembled WGS sequence"/>
</dbReference>
<feature type="signal peptide" evidence="2">
    <location>
        <begin position="1"/>
        <end position="19"/>
    </location>
</feature>
<evidence type="ECO:0000256" key="2">
    <source>
        <dbReference type="SAM" id="SignalP"/>
    </source>
</evidence>
<keyword evidence="2" id="KW-0732">Signal</keyword>
<sequence length="291" mass="29651">MKFTNNVSGLLALAASTSATYQCPVSPSSNDAQAIKFGLSLQNLLTSYYAEVPINASFYSTLPSTMPVTDFLTNTMGIVVQAKLGVQGLQELASAAGALMPSCSYTFPPVTDAKSHLVNAYNLEATMCGAFIGLADYVQSPQAAFLMARLAAEHGIHASYIQSHFKPVVFFPNSTMLTPAFTPEMVSMTGMAPVGPLGAYLNNCVAPPMAPCRGNVTIGKLNAMLTGEGSMNTQMNGTTMSGSSGTSGVSGTSGSGTSSASPVAFTGAAVGGMQHLSLAAGVAGIAAAMLV</sequence>
<evidence type="ECO:0000313" key="4">
    <source>
        <dbReference type="Proteomes" id="UP001590950"/>
    </source>
</evidence>
<gene>
    <name evidence="3" type="ORF">N7G274_006649</name>
</gene>
<accession>A0ABR4A4A9</accession>
<dbReference type="Pfam" id="PF13668">
    <property type="entry name" value="Ferritin_2"/>
    <property type="match status" value="1"/>
</dbReference>
<evidence type="ECO:0000256" key="1">
    <source>
        <dbReference type="SAM" id="MobiDB-lite"/>
    </source>
</evidence>
<feature type="chain" id="PRO_5047325906" evidence="2">
    <location>
        <begin position="20"/>
        <end position="291"/>
    </location>
</feature>
<protein>
    <submittedName>
        <fullName evidence="3">Uncharacterized protein</fullName>
    </submittedName>
</protein>
<name>A0ABR4A4A9_9LECA</name>
<organism evidence="3 4">
    <name type="scientific">Stereocaulon virgatum</name>
    <dbReference type="NCBI Taxonomy" id="373712"/>
    <lineage>
        <taxon>Eukaryota</taxon>
        <taxon>Fungi</taxon>
        <taxon>Dikarya</taxon>
        <taxon>Ascomycota</taxon>
        <taxon>Pezizomycotina</taxon>
        <taxon>Lecanoromycetes</taxon>
        <taxon>OSLEUM clade</taxon>
        <taxon>Lecanoromycetidae</taxon>
        <taxon>Lecanorales</taxon>
        <taxon>Lecanorineae</taxon>
        <taxon>Stereocaulaceae</taxon>
        <taxon>Stereocaulon</taxon>
    </lineage>
</organism>
<feature type="region of interest" description="Disordered" evidence="1">
    <location>
        <begin position="234"/>
        <end position="257"/>
    </location>
</feature>
<proteinExistence type="predicted"/>
<dbReference type="EMBL" id="JBEFKJ010000020">
    <property type="protein sequence ID" value="KAL2040670.1"/>
    <property type="molecule type" value="Genomic_DNA"/>
</dbReference>
<reference evidence="3 4" key="1">
    <citation type="submission" date="2024-09" db="EMBL/GenBank/DDBJ databases">
        <title>Rethinking Asexuality: The Enigmatic Case of Functional Sexual Genes in Lepraria (Stereocaulaceae).</title>
        <authorList>
            <person name="Doellman M."/>
            <person name="Sun Y."/>
            <person name="Barcenas-Pena A."/>
            <person name="Lumbsch H.T."/>
            <person name="Grewe F."/>
        </authorList>
    </citation>
    <scope>NUCLEOTIDE SEQUENCE [LARGE SCALE GENOMIC DNA]</scope>
    <source>
        <strain evidence="3 4">Mercado 3170</strain>
    </source>
</reference>
<comment type="caution">
    <text evidence="3">The sequence shown here is derived from an EMBL/GenBank/DDBJ whole genome shotgun (WGS) entry which is preliminary data.</text>
</comment>
<feature type="compositionally biased region" description="Low complexity" evidence="1">
    <location>
        <begin position="237"/>
        <end position="257"/>
    </location>
</feature>
<keyword evidence="4" id="KW-1185">Reference proteome</keyword>
<evidence type="ECO:0000313" key="3">
    <source>
        <dbReference type="EMBL" id="KAL2040670.1"/>
    </source>
</evidence>